<sequence>MKQNIIYSLIFFFALFGLKYLFDKSDVQTMLVYSAIGTVIFFIYRVVVRKMLYKQKDQEN</sequence>
<keyword evidence="1" id="KW-1133">Transmembrane helix</keyword>
<evidence type="ECO:0000256" key="1">
    <source>
        <dbReference type="SAM" id="Phobius"/>
    </source>
</evidence>
<keyword evidence="1" id="KW-0812">Transmembrane</keyword>
<evidence type="ECO:0000313" key="3">
    <source>
        <dbReference type="Proteomes" id="UP000267844"/>
    </source>
</evidence>
<feature type="transmembrane region" description="Helical" evidence="1">
    <location>
        <begin position="28"/>
        <end position="48"/>
    </location>
</feature>
<dbReference type="RefSeq" id="WP_125350507.1">
    <property type="nucleotide sequence ID" value="NZ_RHPN01000038.1"/>
</dbReference>
<protein>
    <submittedName>
        <fullName evidence="2">Uncharacterized protein</fullName>
    </submittedName>
</protein>
<feature type="transmembrane region" description="Helical" evidence="1">
    <location>
        <begin position="5"/>
        <end position="22"/>
    </location>
</feature>
<dbReference type="EMBL" id="RHPO01000039">
    <property type="protein sequence ID" value="RRT88623.1"/>
    <property type="molecule type" value="Genomic_DNA"/>
</dbReference>
<keyword evidence="1" id="KW-0472">Membrane</keyword>
<proteinExistence type="predicted"/>
<comment type="caution">
    <text evidence="2">The sequence shown here is derived from an EMBL/GenBank/DDBJ whole genome shotgun (WGS) entry which is preliminary data.</text>
</comment>
<organism evidence="2 3">
    <name type="scientific">Empedobacter falsenii</name>
    <dbReference type="NCBI Taxonomy" id="343874"/>
    <lineage>
        <taxon>Bacteria</taxon>
        <taxon>Pseudomonadati</taxon>
        <taxon>Bacteroidota</taxon>
        <taxon>Flavobacteriia</taxon>
        <taxon>Flavobacteriales</taxon>
        <taxon>Weeksellaceae</taxon>
        <taxon>Empedobacter</taxon>
    </lineage>
</organism>
<dbReference type="AlphaFoldDB" id="A0A427BHF9"/>
<accession>A0A427BHF9</accession>
<gene>
    <name evidence="2" type="ORF">EGI89_13135</name>
</gene>
<reference evidence="2 3" key="1">
    <citation type="submission" date="2018-10" db="EMBL/GenBank/DDBJ databases">
        <title>Transmission dynamics of multidrug resistant bacteria on intensive care unit surfaces.</title>
        <authorList>
            <person name="D'Souza A.W."/>
            <person name="Potter R.F."/>
            <person name="Wallace M."/>
            <person name="Shupe A."/>
            <person name="Patel S."/>
            <person name="Sun S."/>
            <person name="Gul D."/>
            <person name="Kwon J.H."/>
            <person name="Andleeb S."/>
            <person name="Burnham C.-A.D."/>
            <person name="Dantas G."/>
        </authorList>
    </citation>
    <scope>NUCLEOTIDE SEQUENCE [LARGE SCALE GENOMIC DNA]</scope>
    <source>
        <strain evidence="2 3">WF_348</strain>
    </source>
</reference>
<evidence type="ECO:0000313" key="2">
    <source>
        <dbReference type="EMBL" id="RRT88623.1"/>
    </source>
</evidence>
<name>A0A427BHF9_9FLAO</name>
<dbReference type="Proteomes" id="UP000267844">
    <property type="component" value="Unassembled WGS sequence"/>
</dbReference>